<evidence type="ECO:0000313" key="2">
    <source>
        <dbReference type="RefSeq" id="XP_024891954.1"/>
    </source>
</evidence>
<evidence type="ECO:0000313" key="1">
    <source>
        <dbReference type="Proteomes" id="UP000504618"/>
    </source>
</evidence>
<protein>
    <submittedName>
        <fullName evidence="2">Uncharacterized protein LOC112467523</fullName>
    </submittedName>
    <submittedName>
        <fullName evidence="3">Uncharacterized protein LOC112468648</fullName>
    </submittedName>
</protein>
<dbReference type="PANTHER" id="PTHR39953:SF1">
    <property type="entry name" value="RE54151P"/>
    <property type="match status" value="1"/>
</dbReference>
<proteinExistence type="predicted"/>
<evidence type="ECO:0000313" key="3">
    <source>
        <dbReference type="RefSeq" id="XP_024893700.1"/>
    </source>
</evidence>
<feature type="non-terminal residue" evidence="2">
    <location>
        <position position="199"/>
    </location>
</feature>
<dbReference type="PANTHER" id="PTHR39953">
    <property type="entry name" value="RE54151P"/>
    <property type="match status" value="1"/>
</dbReference>
<keyword evidence="1" id="KW-1185">Reference proteome</keyword>
<dbReference type="RefSeq" id="XP_024891954.1">
    <property type="nucleotide sequence ID" value="XM_025036186.1"/>
</dbReference>
<accession>A0A6J1RAB1</accession>
<gene>
    <name evidence="2" type="primary">LOC112467523</name>
    <name evidence="3" type="synonym">LOC112468648</name>
</gene>
<dbReference type="RefSeq" id="XP_024893700.1">
    <property type="nucleotide sequence ID" value="XM_025037932.1"/>
</dbReference>
<reference evidence="2 3" key="1">
    <citation type="submission" date="2025-04" db="UniProtKB">
        <authorList>
            <consortium name="RefSeq"/>
        </authorList>
    </citation>
    <scope>IDENTIFICATION</scope>
    <source>
        <tissue evidence="2 3">Whole body</tissue>
    </source>
</reference>
<organism evidence="1 2">
    <name type="scientific">Temnothorax curvispinosus</name>
    <dbReference type="NCBI Taxonomy" id="300111"/>
    <lineage>
        <taxon>Eukaryota</taxon>
        <taxon>Metazoa</taxon>
        <taxon>Ecdysozoa</taxon>
        <taxon>Arthropoda</taxon>
        <taxon>Hexapoda</taxon>
        <taxon>Insecta</taxon>
        <taxon>Pterygota</taxon>
        <taxon>Neoptera</taxon>
        <taxon>Endopterygota</taxon>
        <taxon>Hymenoptera</taxon>
        <taxon>Apocrita</taxon>
        <taxon>Aculeata</taxon>
        <taxon>Formicoidea</taxon>
        <taxon>Formicidae</taxon>
        <taxon>Myrmicinae</taxon>
        <taxon>Temnothorax</taxon>
    </lineage>
</organism>
<name>A0A6J1RAB1_9HYME</name>
<dbReference type="AlphaFoldDB" id="A0A6J1RAB1"/>
<dbReference type="OrthoDB" id="7680943at2759"/>
<dbReference type="Proteomes" id="UP000504618">
    <property type="component" value="Unplaced"/>
</dbReference>
<dbReference type="GeneID" id="112467523"/>
<sequence length="199" mass="22843">MNNECYNVAESSGAKMKRSERVNYGDSAVGYVQLKRDGNICNVQEKVCLEHLVNSKAYVVKMLVDESDEKVIEIQCQDCAASEGGCKHAIAFLMWVHRRSEEPEPTAIVCYWKKPRLSKVSENIRNIKAKDMVKIKCPKDNLSNYDPDNFYNSLLMEFQSHQFDCQLSRHCIDLKVKNSLSLHEMLITFYTSDNFTPDA</sequence>